<evidence type="ECO:0000256" key="2">
    <source>
        <dbReference type="ARBA" id="ARBA00022552"/>
    </source>
</evidence>
<dbReference type="PANTHER" id="PTHR11265">
    <property type="entry name" value="S-ADENOSYL-METHYLTRANSFERASE MRAW"/>
    <property type="match status" value="1"/>
</dbReference>
<protein>
    <recommendedName>
        <fullName evidence="6">Ribosomal RNA small subunit methyltransferase H</fullName>
        <ecNumber evidence="6">2.1.1.199</ecNumber>
    </recommendedName>
    <alternativeName>
        <fullName evidence="6">16S rRNA m(4)C1402 methyltransferase</fullName>
    </alternativeName>
    <alternativeName>
        <fullName evidence="6">rRNA (cytosine-N(4)-)-methyltransferase RsmH</fullName>
    </alternativeName>
</protein>
<dbReference type="RefSeq" id="WP_136426251.1">
    <property type="nucleotide sequence ID" value="NZ_SSSM01000001.1"/>
</dbReference>
<name>A0A4S4FS05_9MICO</name>
<comment type="subcellular location">
    <subcellularLocation>
        <location evidence="6">Cytoplasm</location>
    </subcellularLocation>
</comment>
<dbReference type="InterPro" id="IPR029063">
    <property type="entry name" value="SAM-dependent_MTases_sf"/>
</dbReference>
<dbReference type="Pfam" id="PF01795">
    <property type="entry name" value="Methyltransf_5"/>
    <property type="match status" value="1"/>
</dbReference>
<organism evidence="8 9">
    <name type="scientific">Naasia lichenicola</name>
    <dbReference type="NCBI Taxonomy" id="2565933"/>
    <lineage>
        <taxon>Bacteria</taxon>
        <taxon>Bacillati</taxon>
        <taxon>Actinomycetota</taxon>
        <taxon>Actinomycetes</taxon>
        <taxon>Micrococcales</taxon>
        <taxon>Microbacteriaceae</taxon>
        <taxon>Naasia</taxon>
    </lineage>
</organism>
<evidence type="ECO:0000313" key="8">
    <source>
        <dbReference type="EMBL" id="THG33469.1"/>
    </source>
</evidence>
<dbReference type="OrthoDB" id="9806637at2"/>
<dbReference type="HAMAP" id="MF_01007">
    <property type="entry name" value="16SrRNA_methyltr_H"/>
    <property type="match status" value="1"/>
</dbReference>
<dbReference type="EMBL" id="SSSM01000001">
    <property type="protein sequence ID" value="THG33469.1"/>
    <property type="molecule type" value="Genomic_DNA"/>
</dbReference>
<feature type="region of interest" description="Disordered" evidence="7">
    <location>
        <begin position="295"/>
        <end position="360"/>
    </location>
</feature>
<reference evidence="8 9" key="1">
    <citation type="submission" date="2019-04" db="EMBL/GenBank/DDBJ databases">
        <authorList>
            <person name="Jiang L."/>
        </authorList>
    </citation>
    <scope>NUCLEOTIDE SEQUENCE [LARGE SCALE GENOMIC DNA]</scope>
    <source>
        <strain evidence="8 9">YIM 131853</strain>
    </source>
</reference>
<proteinExistence type="inferred from homology"/>
<dbReference type="AlphaFoldDB" id="A0A4S4FS05"/>
<dbReference type="NCBIfam" id="TIGR00006">
    <property type="entry name" value="16S rRNA (cytosine(1402)-N(4))-methyltransferase RsmH"/>
    <property type="match status" value="1"/>
</dbReference>
<dbReference type="EC" id="2.1.1.199" evidence="6"/>
<evidence type="ECO:0000256" key="7">
    <source>
        <dbReference type="SAM" id="MobiDB-lite"/>
    </source>
</evidence>
<dbReference type="Proteomes" id="UP000309133">
    <property type="component" value="Unassembled WGS sequence"/>
</dbReference>
<dbReference type="Gene3D" id="1.10.150.170">
    <property type="entry name" value="Putative methyltransferase TM0872, insert domain"/>
    <property type="match status" value="1"/>
</dbReference>
<evidence type="ECO:0000313" key="9">
    <source>
        <dbReference type="Proteomes" id="UP000309133"/>
    </source>
</evidence>
<feature type="compositionally biased region" description="Basic and acidic residues" evidence="7">
    <location>
        <begin position="313"/>
        <end position="346"/>
    </location>
</feature>
<dbReference type="GO" id="GO:0005737">
    <property type="term" value="C:cytoplasm"/>
    <property type="evidence" value="ECO:0007669"/>
    <property type="project" value="UniProtKB-SubCell"/>
</dbReference>
<dbReference type="InterPro" id="IPR023397">
    <property type="entry name" value="SAM-dep_MeTrfase_MraW_recog"/>
</dbReference>
<keyword evidence="5 6" id="KW-0949">S-adenosyl-L-methionine</keyword>
<dbReference type="PIRSF" id="PIRSF004486">
    <property type="entry name" value="MraW"/>
    <property type="match status" value="1"/>
</dbReference>
<evidence type="ECO:0000256" key="1">
    <source>
        <dbReference type="ARBA" id="ARBA00010396"/>
    </source>
</evidence>
<keyword evidence="3 6" id="KW-0489">Methyltransferase</keyword>
<dbReference type="PANTHER" id="PTHR11265:SF0">
    <property type="entry name" value="12S RRNA N4-METHYLCYTIDINE METHYLTRANSFERASE"/>
    <property type="match status" value="1"/>
</dbReference>
<evidence type="ECO:0000256" key="6">
    <source>
        <dbReference type="HAMAP-Rule" id="MF_01007"/>
    </source>
</evidence>
<feature type="binding site" evidence="6">
    <location>
        <position position="62"/>
    </location>
    <ligand>
        <name>S-adenosyl-L-methionine</name>
        <dbReference type="ChEBI" id="CHEBI:59789"/>
    </ligand>
</feature>
<comment type="caution">
    <text evidence="8">The sequence shown here is derived from an EMBL/GenBank/DDBJ whole genome shotgun (WGS) entry which is preliminary data.</text>
</comment>
<keyword evidence="6" id="KW-0963">Cytoplasm</keyword>
<gene>
    <name evidence="6 8" type="primary">rsmH</name>
    <name evidence="8" type="ORF">E6C64_03785</name>
</gene>
<evidence type="ECO:0000256" key="4">
    <source>
        <dbReference type="ARBA" id="ARBA00022679"/>
    </source>
</evidence>
<comment type="catalytic activity">
    <reaction evidence="6">
        <text>cytidine(1402) in 16S rRNA + S-adenosyl-L-methionine = N(4)-methylcytidine(1402) in 16S rRNA + S-adenosyl-L-homocysteine + H(+)</text>
        <dbReference type="Rhea" id="RHEA:42928"/>
        <dbReference type="Rhea" id="RHEA-COMP:10286"/>
        <dbReference type="Rhea" id="RHEA-COMP:10287"/>
        <dbReference type="ChEBI" id="CHEBI:15378"/>
        <dbReference type="ChEBI" id="CHEBI:57856"/>
        <dbReference type="ChEBI" id="CHEBI:59789"/>
        <dbReference type="ChEBI" id="CHEBI:74506"/>
        <dbReference type="ChEBI" id="CHEBI:82748"/>
        <dbReference type="EC" id="2.1.1.199"/>
    </reaction>
</comment>
<keyword evidence="4 6" id="KW-0808">Transferase</keyword>
<dbReference type="SUPFAM" id="SSF53335">
    <property type="entry name" value="S-adenosyl-L-methionine-dependent methyltransferases"/>
    <property type="match status" value="1"/>
</dbReference>
<evidence type="ECO:0000256" key="3">
    <source>
        <dbReference type="ARBA" id="ARBA00022603"/>
    </source>
</evidence>
<dbReference type="GO" id="GO:0071424">
    <property type="term" value="F:rRNA (cytosine-N4-)-methyltransferase activity"/>
    <property type="evidence" value="ECO:0007669"/>
    <property type="project" value="UniProtKB-UniRule"/>
</dbReference>
<feature type="binding site" evidence="6">
    <location>
        <position position="89"/>
    </location>
    <ligand>
        <name>S-adenosyl-L-methionine</name>
        <dbReference type="ChEBI" id="CHEBI:59789"/>
    </ligand>
</feature>
<dbReference type="SUPFAM" id="SSF81799">
    <property type="entry name" value="Putative methyltransferase TM0872, insert domain"/>
    <property type="match status" value="1"/>
</dbReference>
<feature type="binding site" evidence="6">
    <location>
        <position position="110"/>
    </location>
    <ligand>
        <name>S-adenosyl-L-methionine</name>
        <dbReference type="ChEBI" id="CHEBI:59789"/>
    </ligand>
</feature>
<dbReference type="InterPro" id="IPR002903">
    <property type="entry name" value="RsmH"/>
</dbReference>
<comment type="similarity">
    <text evidence="1 6">Belongs to the methyltransferase superfamily. RsmH family.</text>
</comment>
<comment type="function">
    <text evidence="6">Specifically methylates the N4 position of cytidine in position 1402 (C1402) of 16S rRNA.</text>
</comment>
<feature type="binding site" evidence="6">
    <location>
        <begin position="43"/>
        <end position="45"/>
    </location>
    <ligand>
        <name>S-adenosyl-L-methionine</name>
        <dbReference type="ChEBI" id="CHEBI:59789"/>
    </ligand>
</feature>
<feature type="binding site" evidence="6">
    <location>
        <position position="117"/>
    </location>
    <ligand>
        <name>S-adenosyl-L-methionine</name>
        <dbReference type="ChEBI" id="CHEBI:59789"/>
    </ligand>
</feature>
<keyword evidence="2 6" id="KW-0698">rRNA processing</keyword>
<accession>A0A4S4FS05</accession>
<dbReference type="Gene3D" id="3.40.50.150">
    <property type="entry name" value="Vaccinia Virus protein VP39"/>
    <property type="match status" value="1"/>
</dbReference>
<evidence type="ECO:0000256" key="5">
    <source>
        <dbReference type="ARBA" id="ARBA00022691"/>
    </source>
</evidence>
<keyword evidence="9" id="KW-1185">Reference proteome</keyword>
<dbReference type="GO" id="GO:0070475">
    <property type="term" value="P:rRNA base methylation"/>
    <property type="evidence" value="ECO:0007669"/>
    <property type="project" value="UniProtKB-UniRule"/>
</dbReference>
<sequence>MEETPQHTPVLLERTLELLAPGIERIAATGIVPVLIDGTLGLGGHSEAMLSRFPDARLVGIDRDTSALELSRARLAPFGDRFIGVHAVYDEIGEIAAEHAPDGVAGILLDLGVSSMQLDLAERGFAYSKDAPLDMRMDTTRGITAAEIIAEYSEFELRRIFQEYGEEKLAGRYARKIVQRRAERPFTRSADFVQLIADATPAAVQRAGHPAKRVFQALRIEVNGELAALEAAVPAALDSLAIGGRIVVLAYQSLEDRIVKQELQRRSSSTAPAGLPVELPEHRPEFSLLVRGAGRATEQEMAENPRATPVRLRAAERLRIPERGSERRSDSRSDSRPDARSTDSARGRRPARPPRPERAS</sequence>